<gene>
    <name evidence="2" type="ORF">DTL70_03770</name>
</gene>
<dbReference type="RefSeq" id="WP_114020387.1">
    <property type="nucleotide sequence ID" value="NZ_QOIN01000028.1"/>
</dbReference>
<dbReference type="AlphaFoldDB" id="A0A367FAT2"/>
<evidence type="ECO:0000313" key="3">
    <source>
        <dbReference type="Proteomes" id="UP000252914"/>
    </source>
</evidence>
<dbReference type="Gene3D" id="1.25.40.10">
    <property type="entry name" value="Tetratricopeptide repeat domain"/>
    <property type="match status" value="1"/>
</dbReference>
<proteinExistence type="predicted"/>
<feature type="region of interest" description="Disordered" evidence="1">
    <location>
        <begin position="1"/>
        <end position="25"/>
    </location>
</feature>
<evidence type="ECO:0000256" key="1">
    <source>
        <dbReference type="SAM" id="MobiDB-lite"/>
    </source>
</evidence>
<evidence type="ECO:0000313" key="2">
    <source>
        <dbReference type="EMBL" id="RCG27476.1"/>
    </source>
</evidence>
<organism evidence="2 3">
    <name type="scientific">Streptomyces diacarni</name>
    <dbReference type="NCBI Taxonomy" id="2800381"/>
    <lineage>
        <taxon>Bacteria</taxon>
        <taxon>Bacillati</taxon>
        <taxon>Actinomycetota</taxon>
        <taxon>Actinomycetes</taxon>
        <taxon>Kitasatosporales</taxon>
        <taxon>Streptomycetaceae</taxon>
        <taxon>Streptomyces</taxon>
    </lineage>
</organism>
<feature type="compositionally biased region" description="Basic and acidic residues" evidence="1">
    <location>
        <begin position="12"/>
        <end position="25"/>
    </location>
</feature>
<dbReference type="InterPro" id="IPR011990">
    <property type="entry name" value="TPR-like_helical_dom_sf"/>
</dbReference>
<keyword evidence="3" id="KW-1185">Reference proteome</keyword>
<comment type="caution">
    <text evidence="2">The sequence shown here is derived from an EMBL/GenBank/DDBJ whole genome shotgun (WGS) entry which is preliminary data.</text>
</comment>
<dbReference type="Proteomes" id="UP000252914">
    <property type="component" value="Unassembled WGS sequence"/>
</dbReference>
<sequence length="309" mass="34137">MTPPPPPLTFRRSPDGRRPDPALDDAPLRTARDAFVQGHWAEARTLLQETGHDWDLRGHRVICLARTPAGEAWTREWQLAEPDSQDAALLLACAMATRAAGGRGDANAARVALDAAARAAPHDPTPWLALLLLFRETATPPDCRHPFGELHARHPEHHHGHHLMAAALAEEGRGVYDFAAQAAERAPADSPLALLPVTAHAQRFRVLAARGEVPPDPTAAGHWHGRHPRRIVETAFNWWLEWGAEDRNPRRLIDLNHLAYAKFHEGRMAEAAALFQRIGPHPTREPWAFSGREPHKAFRAAHRTALGAA</sequence>
<accession>A0A367FAT2</accession>
<name>A0A367FAT2_9ACTN</name>
<reference evidence="2 3" key="1">
    <citation type="submission" date="2018-06" db="EMBL/GenBank/DDBJ databases">
        <title>Streptomyces reniochalinae sp. nov. and Streptomyces diacarnus sp. nov. from marine sponges.</title>
        <authorList>
            <person name="Li L."/>
        </authorList>
    </citation>
    <scope>NUCLEOTIDE SEQUENCE [LARGE SCALE GENOMIC DNA]</scope>
    <source>
        <strain evidence="2 3">LHW51701</strain>
    </source>
</reference>
<dbReference type="EMBL" id="QOIN01000028">
    <property type="protein sequence ID" value="RCG27476.1"/>
    <property type="molecule type" value="Genomic_DNA"/>
</dbReference>
<evidence type="ECO:0008006" key="4">
    <source>
        <dbReference type="Google" id="ProtNLM"/>
    </source>
</evidence>
<protein>
    <recommendedName>
        <fullName evidence="4">Tetratricopeptide repeat protein</fullName>
    </recommendedName>
</protein>